<accession>A0A0F9B4U2</accession>
<feature type="transmembrane region" description="Helical" evidence="1">
    <location>
        <begin position="79"/>
        <end position="97"/>
    </location>
</feature>
<dbReference type="EMBL" id="LAZR01051212">
    <property type="protein sequence ID" value="KKK85644.1"/>
    <property type="molecule type" value="Genomic_DNA"/>
</dbReference>
<protein>
    <recommendedName>
        <fullName evidence="3">HNH nuclease domain-containing protein</fullName>
    </recommendedName>
</protein>
<organism evidence="2">
    <name type="scientific">marine sediment metagenome</name>
    <dbReference type="NCBI Taxonomy" id="412755"/>
    <lineage>
        <taxon>unclassified sequences</taxon>
        <taxon>metagenomes</taxon>
        <taxon>ecological metagenomes</taxon>
    </lineage>
</organism>
<proteinExistence type="predicted"/>
<dbReference type="AlphaFoldDB" id="A0A0F9B4U2"/>
<sequence length="134" mass="15356">MTWDNYGKWHIDHIVPIKVHNFSKVEDEDFKRCWALKNLQPLWAKENIRKRANLKATSDQCWFSDKKEGIMILLKTPDFYTKVVLTIIAACLLVIVIKPMAIQTARAGRGEIVRVDIIKVGGSWVGKVLPVVVK</sequence>
<keyword evidence="1" id="KW-1133">Transmembrane helix</keyword>
<keyword evidence="1" id="KW-0812">Transmembrane</keyword>
<evidence type="ECO:0000256" key="1">
    <source>
        <dbReference type="SAM" id="Phobius"/>
    </source>
</evidence>
<dbReference type="InterPro" id="IPR003615">
    <property type="entry name" value="HNH_nuc"/>
</dbReference>
<reference evidence="2" key="1">
    <citation type="journal article" date="2015" name="Nature">
        <title>Complex archaea that bridge the gap between prokaryotes and eukaryotes.</title>
        <authorList>
            <person name="Spang A."/>
            <person name="Saw J.H."/>
            <person name="Jorgensen S.L."/>
            <person name="Zaremba-Niedzwiedzka K."/>
            <person name="Martijn J."/>
            <person name="Lind A.E."/>
            <person name="van Eijk R."/>
            <person name="Schleper C."/>
            <person name="Guy L."/>
            <person name="Ettema T.J."/>
        </authorList>
    </citation>
    <scope>NUCLEOTIDE SEQUENCE</scope>
</reference>
<evidence type="ECO:0008006" key="3">
    <source>
        <dbReference type="Google" id="ProtNLM"/>
    </source>
</evidence>
<gene>
    <name evidence="2" type="ORF">LCGC14_2771200</name>
</gene>
<name>A0A0F9B4U2_9ZZZZ</name>
<comment type="caution">
    <text evidence="2">The sequence shown here is derived from an EMBL/GenBank/DDBJ whole genome shotgun (WGS) entry which is preliminary data.</text>
</comment>
<evidence type="ECO:0000313" key="2">
    <source>
        <dbReference type="EMBL" id="KKK85644.1"/>
    </source>
</evidence>
<keyword evidence="1" id="KW-0472">Membrane</keyword>
<dbReference type="CDD" id="cd00085">
    <property type="entry name" value="HNHc"/>
    <property type="match status" value="1"/>
</dbReference>